<dbReference type="AlphaFoldDB" id="A0A7W9G525"/>
<evidence type="ECO:0008006" key="4">
    <source>
        <dbReference type="Google" id="ProtNLM"/>
    </source>
</evidence>
<evidence type="ECO:0000313" key="3">
    <source>
        <dbReference type="Proteomes" id="UP000579153"/>
    </source>
</evidence>
<proteinExistence type="predicted"/>
<keyword evidence="1" id="KW-0812">Transmembrane</keyword>
<keyword evidence="1" id="KW-0472">Membrane</keyword>
<keyword evidence="1" id="KW-1133">Transmembrane helix</keyword>
<organism evidence="2 3">
    <name type="scientific">Nonomuraea jabiensis</name>
    <dbReference type="NCBI Taxonomy" id="882448"/>
    <lineage>
        <taxon>Bacteria</taxon>
        <taxon>Bacillati</taxon>
        <taxon>Actinomycetota</taxon>
        <taxon>Actinomycetes</taxon>
        <taxon>Streptosporangiales</taxon>
        <taxon>Streptosporangiaceae</taxon>
        <taxon>Nonomuraea</taxon>
    </lineage>
</organism>
<evidence type="ECO:0000256" key="1">
    <source>
        <dbReference type="SAM" id="Phobius"/>
    </source>
</evidence>
<dbReference type="EMBL" id="JACHMB010000001">
    <property type="protein sequence ID" value="MBB5777309.1"/>
    <property type="molecule type" value="Genomic_DNA"/>
</dbReference>
<comment type="caution">
    <text evidence="2">The sequence shown here is derived from an EMBL/GenBank/DDBJ whole genome shotgun (WGS) entry which is preliminary data.</text>
</comment>
<name>A0A7W9G525_9ACTN</name>
<accession>A0A7W9G525</accession>
<feature type="transmembrane region" description="Helical" evidence="1">
    <location>
        <begin position="147"/>
        <end position="172"/>
    </location>
</feature>
<dbReference type="Proteomes" id="UP000579153">
    <property type="component" value="Unassembled WGS sequence"/>
</dbReference>
<keyword evidence="3" id="KW-1185">Reference proteome</keyword>
<protein>
    <recommendedName>
        <fullName evidence="4">ESX-1 secretion-associated protein EspA/EspE-like domain-containing protein</fullName>
    </recommendedName>
</protein>
<gene>
    <name evidence="2" type="ORF">HD596_004065</name>
</gene>
<sequence>MFRSAWAATAAATIVMPYAAPILGLMSLVIADPAEQSRAADQWNDKTPVNMMQADNKDWHPPMAVGAKPAQQTSLLAPTGGSAALSDIAYLRGELKRMAKEIGDNSDWAGRGYASYVQKVSELDAQLEKLDNNRIACGETLKCSATAFHVVAVLCDVVAGILTVMAGIVLAVRFVPGGQAWEAAIIRGVMSVYKCLQSVFKNHWKLIMKVTLYLGLAGTAFNQFTKDLPFLKAMPSTSTPNLVEASAIWDPTKADIVKDPKPQMPSMDDSMLPEFGF</sequence>
<evidence type="ECO:0000313" key="2">
    <source>
        <dbReference type="EMBL" id="MBB5777309.1"/>
    </source>
</evidence>
<reference evidence="2 3" key="1">
    <citation type="submission" date="2020-08" db="EMBL/GenBank/DDBJ databases">
        <title>Sequencing the genomes of 1000 actinobacteria strains.</title>
        <authorList>
            <person name="Klenk H.-P."/>
        </authorList>
    </citation>
    <scope>NUCLEOTIDE SEQUENCE [LARGE SCALE GENOMIC DNA]</scope>
    <source>
        <strain evidence="2 3">DSM 45507</strain>
    </source>
</reference>